<sequence length="72" mass="8802">MDDDIARQLAIRDRLRRRMEAQRTPEERLAAMNKLQRACWERLQQNPEGLARFMRRNIRKRAIDVRPEWLDA</sequence>
<reference evidence="1 2" key="1">
    <citation type="submission" date="2020-10" db="EMBL/GenBank/DDBJ databases">
        <title>Wide distribution of Phycisphaera-like planctomycetes from WD2101 soil group in peatlands and genome analysis of the first cultivated representative.</title>
        <authorList>
            <person name="Dedysh S.N."/>
            <person name="Beletsky A.V."/>
            <person name="Ivanova A."/>
            <person name="Kulichevskaya I.S."/>
            <person name="Suzina N.E."/>
            <person name="Philippov D.A."/>
            <person name="Rakitin A.L."/>
            <person name="Mardanov A.V."/>
            <person name="Ravin N.V."/>
        </authorList>
    </citation>
    <scope>NUCLEOTIDE SEQUENCE [LARGE SCALE GENOMIC DNA]</scope>
    <source>
        <strain evidence="1 2">M1803</strain>
    </source>
</reference>
<keyword evidence="2" id="KW-1185">Reference proteome</keyword>
<evidence type="ECO:0000313" key="1">
    <source>
        <dbReference type="EMBL" id="QOV92067.1"/>
    </source>
</evidence>
<evidence type="ECO:0000313" key="2">
    <source>
        <dbReference type="Proteomes" id="UP000593765"/>
    </source>
</evidence>
<name>A0A7M2X2R8_9BACT</name>
<dbReference type="AlphaFoldDB" id="A0A7M2X2R8"/>
<dbReference type="Proteomes" id="UP000593765">
    <property type="component" value="Chromosome"/>
</dbReference>
<accession>A0A7M2X2R8</accession>
<dbReference type="EMBL" id="CP063458">
    <property type="protein sequence ID" value="QOV92067.1"/>
    <property type="molecule type" value="Genomic_DNA"/>
</dbReference>
<dbReference type="RefSeq" id="WP_206295396.1">
    <property type="nucleotide sequence ID" value="NZ_CP063458.1"/>
</dbReference>
<dbReference type="KEGG" id="hbs:IPV69_12220"/>
<protein>
    <submittedName>
        <fullName evidence="1">Uncharacterized protein</fullName>
    </submittedName>
</protein>
<organism evidence="1 2">
    <name type="scientific">Humisphaera borealis</name>
    <dbReference type="NCBI Taxonomy" id="2807512"/>
    <lineage>
        <taxon>Bacteria</taxon>
        <taxon>Pseudomonadati</taxon>
        <taxon>Planctomycetota</taxon>
        <taxon>Phycisphaerae</taxon>
        <taxon>Tepidisphaerales</taxon>
        <taxon>Tepidisphaeraceae</taxon>
        <taxon>Humisphaera</taxon>
    </lineage>
</organism>
<proteinExistence type="predicted"/>
<gene>
    <name evidence="1" type="ORF">IPV69_12220</name>
</gene>